<feature type="transmembrane region" description="Helical" evidence="1">
    <location>
        <begin position="175"/>
        <end position="193"/>
    </location>
</feature>
<proteinExistence type="predicted"/>
<dbReference type="GeneID" id="39583048"/>
<gene>
    <name evidence="2" type="ORF">SODALDRAFT_363583</name>
</gene>
<accession>A0A3N2PKG7</accession>
<evidence type="ECO:0000313" key="3">
    <source>
        <dbReference type="Proteomes" id="UP000272025"/>
    </source>
</evidence>
<dbReference type="RefSeq" id="XP_028462700.1">
    <property type="nucleotide sequence ID" value="XM_028614570.1"/>
</dbReference>
<keyword evidence="1" id="KW-0812">Transmembrane</keyword>
<name>A0A3N2PKG7_SODAK</name>
<dbReference type="Proteomes" id="UP000272025">
    <property type="component" value="Unassembled WGS sequence"/>
</dbReference>
<evidence type="ECO:0000256" key="1">
    <source>
        <dbReference type="SAM" id="Phobius"/>
    </source>
</evidence>
<feature type="transmembrane region" description="Helical" evidence="1">
    <location>
        <begin position="225"/>
        <end position="242"/>
    </location>
</feature>
<keyword evidence="3" id="KW-1185">Reference proteome</keyword>
<dbReference type="AlphaFoldDB" id="A0A3N2PKG7"/>
<evidence type="ECO:0000313" key="2">
    <source>
        <dbReference type="EMBL" id="ROT34894.1"/>
    </source>
</evidence>
<keyword evidence="1" id="KW-0472">Membrane</keyword>
<organism evidence="2 3">
    <name type="scientific">Sodiomyces alkalinus (strain CBS 110278 / VKM F-3762 / F11)</name>
    <name type="common">Alkaliphilic filamentous fungus</name>
    <dbReference type="NCBI Taxonomy" id="1314773"/>
    <lineage>
        <taxon>Eukaryota</taxon>
        <taxon>Fungi</taxon>
        <taxon>Dikarya</taxon>
        <taxon>Ascomycota</taxon>
        <taxon>Pezizomycotina</taxon>
        <taxon>Sordariomycetes</taxon>
        <taxon>Hypocreomycetidae</taxon>
        <taxon>Glomerellales</taxon>
        <taxon>Plectosphaerellaceae</taxon>
        <taxon>Sodiomyces</taxon>
    </lineage>
</organism>
<dbReference type="EMBL" id="ML119062">
    <property type="protein sequence ID" value="ROT34894.1"/>
    <property type="molecule type" value="Genomic_DNA"/>
</dbReference>
<protein>
    <submittedName>
        <fullName evidence="2">Uncharacterized protein</fullName>
    </submittedName>
</protein>
<reference evidence="2 3" key="1">
    <citation type="journal article" date="2018" name="Mol. Ecol.">
        <title>The obligate alkalophilic soda-lake fungus Sodiomyces alkalinus has shifted to a protein diet.</title>
        <authorList>
            <person name="Grum-Grzhimaylo A.A."/>
            <person name="Falkoski D.L."/>
            <person name="van den Heuvel J."/>
            <person name="Valero-Jimenez C.A."/>
            <person name="Min B."/>
            <person name="Choi I.G."/>
            <person name="Lipzen A."/>
            <person name="Daum C.G."/>
            <person name="Aanen D.K."/>
            <person name="Tsang A."/>
            <person name="Henrissat B."/>
            <person name="Bilanenko E.N."/>
            <person name="de Vries R.P."/>
            <person name="van Kan J.A.L."/>
            <person name="Grigoriev I.V."/>
            <person name="Debets A.J.M."/>
        </authorList>
    </citation>
    <scope>NUCLEOTIDE SEQUENCE [LARGE SCALE GENOMIC DNA]</scope>
    <source>
        <strain evidence="2 3">F11</strain>
    </source>
</reference>
<sequence length="244" mass="27050">MRGGEEERKRDRNHSKVHHTCLGMHFLLRDHKTLAIQMYHSLDWVLHALSLKSNKCPIWSFSFILPYPSSNVWCLVFPTSKLQPSYDLSEHAKKLQRGTPSLVQYQTRTSFSRDDSTTGTFPMIPTTSGLDVDSPVFYPPGRALTPSVPLVSALKHHRRLGVTPLLGRYSARLRLHVFALLVLVLVLIGNPSFPPRPGPLAPLSSSSSSSLPPRSTNNFVSTPSSLFPGFLTIIGCVILSIVPS</sequence>
<keyword evidence="1" id="KW-1133">Transmembrane helix</keyword>